<dbReference type="EMBL" id="LS483250">
    <property type="protein sequence ID" value="SQD80456.1"/>
    <property type="molecule type" value="Genomic_DNA"/>
</dbReference>
<dbReference type="Pfam" id="PF25759">
    <property type="entry name" value="HP1_ORF34"/>
    <property type="match status" value="1"/>
</dbReference>
<evidence type="ECO:0000313" key="3">
    <source>
        <dbReference type="Proteomes" id="UP000250163"/>
    </source>
</evidence>
<evidence type="ECO:0000313" key="2">
    <source>
        <dbReference type="EMBL" id="SQD80456.1"/>
    </source>
</evidence>
<dbReference type="InterPro" id="IPR057869">
    <property type="entry name" value="HP1_YO34"/>
</dbReference>
<evidence type="ECO:0000256" key="1">
    <source>
        <dbReference type="SAM" id="MobiDB-lite"/>
    </source>
</evidence>
<organism evidence="2 3">
    <name type="scientific">Moritella yayanosii</name>
    <dbReference type="NCBI Taxonomy" id="69539"/>
    <lineage>
        <taxon>Bacteria</taxon>
        <taxon>Pseudomonadati</taxon>
        <taxon>Pseudomonadota</taxon>
        <taxon>Gammaproteobacteria</taxon>
        <taxon>Alteromonadales</taxon>
        <taxon>Moritellaceae</taxon>
        <taxon>Moritella</taxon>
    </lineage>
</organism>
<dbReference type="KEGG" id="mya:MORIYA_4004"/>
<name>A0A330LVX4_9GAMM</name>
<feature type="region of interest" description="Disordered" evidence="1">
    <location>
        <begin position="129"/>
        <end position="167"/>
    </location>
</feature>
<gene>
    <name evidence="2" type="ORF">MORIYA_4004</name>
</gene>
<accession>A0A330LVX4</accession>
<feature type="compositionally biased region" description="Low complexity" evidence="1">
    <location>
        <begin position="141"/>
        <end position="151"/>
    </location>
</feature>
<dbReference type="RefSeq" id="WP_112717789.1">
    <property type="nucleotide sequence ID" value="NZ_LS483250.1"/>
</dbReference>
<keyword evidence="3" id="KW-1185">Reference proteome</keyword>
<reference evidence="3" key="1">
    <citation type="submission" date="2018-05" db="EMBL/GenBank/DDBJ databases">
        <authorList>
            <person name="Cea G.-C."/>
            <person name="William W."/>
        </authorList>
    </citation>
    <scope>NUCLEOTIDE SEQUENCE [LARGE SCALE GENOMIC DNA]</scope>
    <source>
        <strain evidence="3">DB21MT 5</strain>
    </source>
</reference>
<sequence>MTQIALDAEIIPLKSPRINLSMELKESDMSGQSAATDTAEQGTKGKVMAVTGLIAFKNVADLNRLTALAQEIEDGKRKIYRIGNELAKAMKIRQVRFTGRVQADEQENLMAWKVSFTLREYLSVPEVKAAREAEKQPQGATTTTDNTNVVTAKPHPATINQPAEQEPELTGFAQVLSQVDEWLA</sequence>
<protein>
    <submittedName>
        <fullName evidence="2">Uncharacterized protein</fullName>
    </submittedName>
</protein>
<dbReference type="Proteomes" id="UP000250163">
    <property type="component" value="Chromosome MORIYA"/>
</dbReference>
<proteinExistence type="predicted"/>
<dbReference type="AlphaFoldDB" id="A0A330LVX4"/>
<dbReference type="OrthoDB" id="6314079at2"/>